<reference evidence="1 2" key="1">
    <citation type="submission" date="2024-01" db="EMBL/GenBank/DDBJ databases">
        <title>The genomes of 5 underutilized Papilionoideae crops provide insights into root nodulation and disease resistanc.</title>
        <authorList>
            <person name="Jiang F."/>
        </authorList>
    </citation>
    <scope>NUCLEOTIDE SEQUENCE [LARGE SCALE GENOMIC DNA]</scope>
    <source>
        <strain evidence="1">LVBAO_FW01</strain>
        <tissue evidence="1">Leaves</tissue>
    </source>
</reference>
<proteinExistence type="predicted"/>
<protein>
    <submittedName>
        <fullName evidence="1">Uncharacterized protein</fullName>
    </submittedName>
</protein>
<dbReference type="EMBL" id="JAYMYQ010000001">
    <property type="protein sequence ID" value="KAK7358891.1"/>
    <property type="molecule type" value="Genomic_DNA"/>
</dbReference>
<sequence length="80" mass="9051">MNSYLVRIGRLGGKTMSSVSLVITSRFVKNVVSMFSTGILGAAEAKRVTPLSTRKIFKSYWTWWESFKSPLRDPQVPPKQ</sequence>
<organism evidence="1 2">
    <name type="scientific">Canavalia gladiata</name>
    <name type="common">Sword bean</name>
    <name type="synonym">Dolichos gladiatus</name>
    <dbReference type="NCBI Taxonomy" id="3824"/>
    <lineage>
        <taxon>Eukaryota</taxon>
        <taxon>Viridiplantae</taxon>
        <taxon>Streptophyta</taxon>
        <taxon>Embryophyta</taxon>
        <taxon>Tracheophyta</taxon>
        <taxon>Spermatophyta</taxon>
        <taxon>Magnoliopsida</taxon>
        <taxon>eudicotyledons</taxon>
        <taxon>Gunneridae</taxon>
        <taxon>Pentapetalae</taxon>
        <taxon>rosids</taxon>
        <taxon>fabids</taxon>
        <taxon>Fabales</taxon>
        <taxon>Fabaceae</taxon>
        <taxon>Papilionoideae</taxon>
        <taxon>50 kb inversion clade</taxon>
        <taxon>NPAAA clade</taxon>
        <taxon>indigoferoid/millettioid clade</taxon>
        <taxon>Phaseoleae</taxon>
        <taxon>Canavalia</taxon>
    </lineage>
</organism>
<dbReference type="AlphaFoldDB" id="A0AAN9MQT0"/>
<accession>A0AAN9MQT0</accession>
<evidence type="ECO:0000313" key="1">
    <source>
        <dbReference type="EMBL" id="KAK7358891.1"/>
    </source>
</evidence>
<gene>
    <name evidence="1" type="ORF">VNO77_00831</name>
</gene>
<comment type="caution">
    <text evidence="1">The sequence shown here is derived from an EMBL/GenBank/DDBJ whole genome shotgun (WGS) entry which is preliminary data.</text>
</comment>
<name>A0AAN9MQT0_CANGL</name>
<dbReference type="Proteomes" id="UP001367508">
    <property type="component" value="Unassembled WGS sequence"/>
</dbReference>
<keyword evidence="2" id="KW-1185">Reference proteome</keyword>
<evidence type="ECO:0000313" key="2">
    <source>
        <dbReference type="Proteomes" id="UP001367508"/>
    </source>
</evidence>